<gene>
    <name evidence="1" type="ORF">COCON_G00110780</name>
</gene>
<organism evidence="1 2">
    <name type="scientific">Conger conger</name>
    <name type="common">Conger eel</name>
    <name type="synonym">Muraena conger</name>
    <dbReference type="NCBI Taxonomy" id="82655"/>
    <lineage>
        <taxon>Eukaryota</taxon>
        <taxon>Metazoa</taxon>
        <taxon>Chordata</taxon>
        <taxon>Craniata</taxon>
        <taxon>Vertebrata</taxon>
        <taxon>Euteleostomi</taxon>
        <taxon>Actinopterygii</taxon>
        <taxon>Neopterygii</taxon>
        <taxon>Teleostei</taxon>
        <taxon>Anguilliformes</taxon>
        <taxon>Congridae</taxon>
        <taxon>Conger</taxon>
    </lineage>
</organism>
<evidence type="ECO:0000313" key="1">
    <source>
        <dbReference type="EMBL" id="KAJ8272219.1"/>
    </source>
</evidence>
<proteinExistence type="predicted"/>
<dbReference type="EMBL" id="JAFJMO010000007">
    <property type="protein sequence ID" value="KAJ8272219.1"/>
    <property type="molecule type" value="Genomic_DNA"/>
</dbReference>
<keyword evidence="2" id="KW-1185">Reference proteome</keyword>
<protein>
    <submittedName>
        <fullName evidence="1">Uncharacterized protein</fullName>
    </submittedName>
</protein>
<dbReference type="Proteomes" id="UP001152803">
    <property type="component" value="Unassembled WGS sequence"/>
</dbReference>
<evidence type="ECO:0000313" key="2">
    <source>
        <dbReference type="Proteomes" id="UP001152803"/>
    </source>
</evidence>
<dbReference type="AlphaFoldDB" id="A0A9Q1HZX5"/>
<accession>A0A9Q1HZX5</accession>
<sequence>MLDGAPGLTDCHCPSFPVESVLSSSTESAPIASGVSAEIGFPAVGNRYGTGGGSIAPESGALVRSACQGSPLRVLRGVLMPRRLSSDDWSEDLRRRLTTLDRERFGFPLYLIKI</sequence>
<reference evidence="1" key="1">
    <citation type="journal article" date="2023" name="Science">
        <title>Genome structures resolve the early diversification of teleost fishes.</title>
        <authorList>
            <person name="Parey E."/>
            <person name="Louis A."/>
            <person name="Montfort J."/>
            <person name="Bouchez O."/>
            <person name="Roques C."/>
            <person name="Iampietro C."/>
            <person name="Lluch J."/>
            <person name="Castinel A."/>
            <person name="Donnadieu C."/>
            <person name="Desvignes T."/>
            <person name="Floi Bucao C."/>
            <person name="Jouanno E."/>
            <person name="Wen M."/>
            <person name="Mejri S."/>
            <person name="Dirks R."/>
            <person name="Jansen H."/>
            <person name="Henkel C."/>
            <person name="Chen W.J."/>
            <person name="Zahm M."/>
            <person name="Cabau C."/>
            <person name="Klopp C."/>
            <person name="Thompson A.W."/>
            <person name="Robinson-Rechavi M."/>
            <person name="Braasch I."/>
            <person name="Lecointre G."/>
            <person name="Bobe J."/>
            <person name="Postlethwait J.H."/>
            <person name="Berthelot C."/>
            <person name="Roest Crollius H."/>
            <person name="Guiguen Y."/>
        </authorList>
    </citation>
    <scope>NUCLEOTIDE SEQUENCE</scope>
    <source>
        <strain evidence="1">Concon-B</strain>
    </source>
</reference>
<comment type="caution">
    <text evidence="1">The sequence shown here is derived from an EMBL/GenBank/DDBJ whole genome shotgun (WGS) entry which is preliminary data.</text>
</comment>
<name>A0A9Q1HZX5_CONCO</name>